<gene>
    <name evidence="1" type="ORF">BP01DRAFT_135860</name>
</gene>
<dbReference type="EMBL" id="KZ821253">
    <property type="protein sequence ID" value="PYH42233.1"/>
    <property type="molecule type" value="Genomic_DNA"/>
</dbReference>
<dbReference type="OrthoDB" id="3491794at2759"/>
<protein>
    <submittedName>
        <fullName evidence="1">Uncharacterized protein</fullName>
    </submittedName>
</protein>
<dbReference type="RefSeq" id="XP_025428215.1">
    <property type="nucleotide sequence ID" value="XM_025570518.1"/>
</dbReference>
<accession>A0A318ZC20</accession>
<dbReference type="AlphaFoldDB" id="A0A318ZC20"/>
<organism evidence="1 2">
    <name type="scientific">Aspergillus saccharolyticus JOP 1030-1</name>
    <dbReference type="NCBI Taxonomy" id="1450539"/>
    <lineage>
        <taxon>Eukaryota</taxon>
        <taxon>Fungi</taxon>
        <taxon>Dikarya</taxon>
        <taxon>Ascomycota</taxon>
        <taxon>Pezizomycotina</taxon>
        <taxon>Eurotiomycetes</taxon>
        <taxon>Eurotiomycetidae</taxon>
        <taxon>Eurotiales</taxon>
        <taxon>Aspergillaceae</taxon>
        <taxon>Aspergillus</taxon>
        <taxon>Aspergillus subgen. Circumdati</taxon>
    </lineage>
</organism>
<evidence type="ECO:0000313" key="1">
    <source>
        <dbReference type="EMBL" id="PYH42233.1"/>
    </source>
</evidence>
<dbReference type="GeneID" id="37071746"/>
<evidence type="ECO:0000313" key="2">
    <source>
        <dbReference type="Proteomes" id="UP000248349"/>
    </source>
</evidence>
<proteinExistence type="predicted"/>
<dbReference type="Proteomes" id="UP000248349">
    <property type="component" value="Unassembled WGS sequence"/>
</dbReference>
<reference evidence="1 2" key="1">
    <citation type="submission" date="2016-12" db="EMBL/GenBank/DDBJ databases">
        <title>The genomes of Aspergillus section Nigri reveals drivers in fungal speciation.</title>
        <authorList>
            <consortium name="DOE Joint Genome Institute"/>
            <person name="Vesth T.C."/>
            <person name="Nybo J."/>
            <person name="Theobald S."/>
            <person name="Brandl J."/>
            <person name="Frisvad J.C."/>
            <person name="Nielsen K.F."/>
            <person name="Lyhne E.K."/>
            <person name="Kogle M.E."/>
            <person name="Kuo A."/>
            <person name="Riley R."/>
            <person name="Clum A."/>
            <person name="Nolan M."/>
            <person name="Lipzen A."/>
            <person name="Salamov A."/>
            <person name="Henrissat B."/>
            <person name="Wiebenga A."/>
            <person name="De Vries R.P."/>
            <person name="Grigoriev I.V."/>
            <person name="Mortensen U.H."/>
            <person name="Andersen M.R."/>
            <person name="Baker S.E."/>
        </authorList>
    </citation>
    <scope>NUCLEOTIDE SEQUENCE [LARGE SCALE GENOMIC DNA]</scope>
    <source>
        <strain evidence="1 2">JOP 1030-1</strain>
    </source>
</reference>
<keyword evidence="2" id="KW-1185">Reference proteome</keyword>
<sequence>MRYPTRKRRTSGSTPTLRPARFRLPDCYSTDTDGFSLEIHAAWSFFMAHDSAQTQVHQLMRVLDRVLNAIHRPASFYRSLWSAHREYVFGSSQTAASRICRLFQGRKVIDQESQRFESAGRLSLVFLTHDVEVMKAQNWKLAPGQSRQHAAVMSISQQLNMDAEEIRKDWRRSRNYIKLWEECGPASLLELGTGINW</sequence>
<name>A0A318ZC20_9EURO</name>